<evidence type="ECO:0000313" key="7">
    <source>
        <dbReference type="EMBL" id="KAJ9156587.1"/>
    </source>
</evidence>
<feature type="chain" id="PRO_5041369506" evidence="5">
    <location>
        <begin position="21"/>
        <end position="446"/>
    </location>
</feature>
<dbReference type="PANTHER" id="PTHR10963:SF22">
    <property type="entry name" value="GLYCOSIDASE CRH2-RELATED"/>
    <property type="match status" value="1"/>
</dbReference>
<evidence type="ECO:0000256" key="2">
    <source>
        <dbReference type="ARBA" id="ARBA00022801"/>
    </source>
</evidence>
<feature type="compositionally biased region" description="Low complexity" evidence="4">
    <location>
        <begin position="352"/>
        <end position="397"/>
    </location>
</feature>
<dbReference type="AlphaFoldDB" id="A0AA38RTU8"/>
<feature type="signal peptide" evidence="5">
    <location>
        <begin position="1"/>
        <end position="20"/>
    </location>
</feature>
<dbReference type="GO" id="GO:0031505">
    <property type="term" value="P:fungal-type cell wall organization"/>
    <property type="evidence" value="ECO:0007669"/>
    <property type="project" value="TreeGrafter"/>
</dbReference>
<dbReference type="GO" id="GO:0009277">
    <property type="term" value="C:fungal-type cell wall"/>
    <property type="evidence" value="ECO:0007669"/>
    <property type="project" value="TreeGrafter"/>
</dbReference>
<evidence type="ECO:0000256" key="4">
    <source>
        <dbReference type="SAM" id="MobiDB-lite"/>
    </source>
</evidence>
<proteinExistence type="predicted"/>
<feature type="region of interest" description="Disordered" evidence="4">
    <location>
        <begin position="343"/>
        <end position="397"/>
    </location>
</feature>
<comment type="caution">
    <text evidence="7">The sequence shown here is derived from an EMBL/GenBank/DDBJ whole genome shotgun (WGS) entry which is preliminary data.</text>
</comment>
<evidence type="ECO:0000313" key="8">
    <source>
        <dbReference type="Proteomes" id="UP001174694"/>
    </source>
</evidence>
<keyword evidence="2 7" id="KW-0378">Hydrolase</keyword>
<dbReference type="InterPro" id="IPR050546">
    <property type="entry name" value="Glycosyl_Hydrlase_16"/>
</dbReference>
<keyword evidence="3" id="KW-0326">Glycosidase</keyword>
<evidence type="ECO:0000256" key="5">
    <source>
        <dbReference type="SAM" id="SignalP"/>
    </source>
</evidence>
<dbReference type="GO" id="GO:0016757">
    <property type="term" value="F:glycosyltransferase activity"/>
    <property type="evidence" value="ECO:0007669"/>
    <property type="project" value="TreeGrafter"/>
</dbReference>
<dbReference type="Proteomes" id="UP001174694">
    <property type="component" value="Unassembled WGS sequence"/>
</dbReference>
<feature type="domain" description="GH16" evidence="6">
    <location>
        <begin position="63"/>
        <end position="279"/>
    </location>
</feature>
<sequence>MFRYFGTVGAVVLMISIARADSTTTTCSITQHCPEDLPCCSQYGECGVGSYCLGGCDPRFSYSIDSCAPAPICEDKTLSMDSLDRIISNEKYLGDPSTGDWVSSGEPLVYDGSILLTMPANSGGTVLASTTYMWYGNVSARLKTAPGAGVVTAFILMSDVKDEIDYEFIGNQPTVAQTNYFWQDNPNPDLDNWYNVTVTDSHDIFHDYEIRWTPDDITFLVDGEVGKVRKRTDKWNSTSQGWNFPQTPARVELSIWPGGASSNAEGTIEWAGGPVDWDSEQIQEYGYDYAIVDEITISCYRADSGPGYGFGEGKSYTYNDSAGTNASVVVGDKGTILASFEATGTDMNKGNGTSAASGTASGSAVSATGGSSPASGSSSGSDSESESGSSSGTSGNECTSTGFVQTCGSTGTSQSHGVRSVTCAHEWLLAISLSAATFTFLGVMYL</sequence>
<dbReference type="EMBL" id="JANBVO010000002">
    <property type="protein sequence ID" value="KAJ9156587.1"/>
    <property type="molecule type" value="Genomic_DNA"/>
</dbReference>
<protein>
    <submittedName>
        <fullName evidence="7">Glycoside hydrolase family 16 protein</fullName>
    </submittedName>
</protein>
<dbReference type="Pfam" id="PF00722">
    <property type="entry name" value="Glyco_hydro_16"/>
    <property type="match status" value="1"/>
</dbReference>
<dbReference type="CDD" id="cd06923">
    <property type="entry name" value="ChtBD1_GH16"/>
    <property type="match status" value="1"/>
</dbReference>
<evidence type="ECO:0000256" key="1">
    <source>
        <dbReference type="ARBA" id="ARBA00022729"/>
    </source>
</evidence>
<dbReference type="InterPro" id="IPR000757">
    <property type="entry name" value="Beta-glucanase-like"/>
</dbReference>
<dbReference type="PANTHER" id="PTHR10963">
    <property type="entry name" value="GLYCOSYL HYDROLASE-RELATED"/>
    <property type="match status" value="1"/>
</dbReference>
<dbReference type="InterPro" id="IPR013320">
    <property type="entry name" value="ConA-like_dom_sf"/>
</dbReference>
<dbReference type="SUPFAM" id="SSF49899">
    <property type="entry name" value="Concanavalin A-like lectins/glucanases"/>
    <property type="match status" value="1"/>
</dbReference>
<keyword evidence="8" id="KW-1185">Reference proteome</keyword>
<reference evidence="7" key="1">
    <citation type="submission" date="2022-07" db="EMBL/GenBank/DDBJ databases">
        <title>Fungi with potential for degradation of polypropylene.</title>
        <authorList>
            <person name="Gostincar C."/>
        </authorList>
    </citation>
    <scope>NUCLEOTIDE SEQUENCE</scope>
    <source>
        <strain evidence="7">EXF-13308</strain>
    </source>
</reference>
<evidence type="ECO:0000256" key="3">
    <source>
        <dbReference type="ARBA" id="ARBA00023295"/>
    </source>
</evidence>
<keyword evidence="1 5" id="KW-0732">Signal</keyword>
<dbReference type="GO" id="GO:0005975">
    <property type="term" value="P:carbohydrate metabolic process"/>
    <property type="evidence" value="ECO:0007669"/>
    <property type="project" value="InterPro"/>
</dbReference>
<dbReference type="GO" id="GO:0004553">
    <property type="term" value="F:hydrolase activity, hydrolyzing O-glycosyl compounds"/>
    <property type="evidence" value="ECO:0007669"/>
    <property type="project" value="InterPro"/>
</dbReference>
<organism evidence="7 8">
    <name type="scientific">Pleurostoma richardsiae</name>
    <dbReference type="NCBI Taxonomy" id="41990"/>
    <lineage>
        <taxon>Eukaryota</taxon>
        <taxon>Fungi</taxon>
        <taxon>Dikarya</taxon>
        <taxon>Ascomycota</taxon>
        <taxon>Pezizomycotina</taxon>
        <taxon>Sordariomycetes</taxon>
        <taxon>Sordariomycetidae</taxon>
        <taxon>Calosphaeriales</taxon>
        <taxon>Pleurostomataceae</taxon>
        <taxon>Pleurostoma</taxon>
    </lineage>
</organism>
<accession>A0AA38RTU8</accession>
<gene>
    <name evidence="7" type="ORF">NKR23_g973</name>
</gene>
<name>A0AA38RTU8_9PEZI</name>
<dbReference type="Gene3D" id="2.60.120.200">
    <property type="match status" value="1"/>
</dbReference>
<dbReference type="PROSITE" id="PS51762">
    <property type="entry name" value="GH16_2"/>
    <property type="match status" value="1"/>
</dbReference>
<evidence type="ECO:0000259" key="6">
    <source>
        <dbReference type="PROSITE" id="PS51762"/>
    </source>
</evidence>